<evidence type="ECO:0000256" key="1">
    <source>
        <dbReference type="SAM" id="MobiDB-lite"/>
    </source>
</evidence>
<dbReference type="SUPFAM" id="SSF52833">
    <property type="entry name" value="Thioredoxin-like"/>
    <property type="match status" value="1"/>
</dbReference>
<dbReference type="Proteomes" id="UP000016662">
    <property type="component" value="Unassembled WGS sequence"/>
</dbReference>
<keyword evidence="2" id="KW-0732">Signal</keyword>
<feature type="region of interest" description="Disordered" evidence="1">
    <location>
        <begin position="30"/>
        <end position="53"/>
    </location>
</feature>
<comment type="caution">
    <text evidence="4">The sequence shown here is derived from an EMBL/GenBank/DDBJ whole genome shotgun (WGS) entry which is preliminary data.</text>
</comment>
<feature type="compositionally biased region" description="Low complexity" evidence="1">
    <location>
        <begin position="30"/>
        <end position="47"/>
    </location>
</feature>
<dbReference type="InterPro" id="IPR000866">
    <property type="entry name" value="AhpC/TSA"/>
</dbReference>
<evidence type="ECO:0000313" key="5">
    <source>
        <dbReference type="Proteomes" id="UP000016662"/>
    </source>
</evidence>
<feature type="signal peptide" evidence="2">
    <location>
        <begin position="1"/>
        <end position="25"/>
    </location>
</feature>
<protein>
    <submittedName>
        <fullName evidence="4">Redoxin family protein</fullName>
    </submittedName>
</protein>
<dbReference type="PATRIC" id="fig|411473.3.peg.2863"/>
<dbReference type="AlphaFoldDB" id="U2K4F6"/>
<evidence type="ECO:0000256" key="2">
    <source>
        <dbReference type="SAM" id="SignalP"/>
    </source>
</evidence>
<dbReference type="STRING" id="411473.RUMCAL_03409"/>
<dbReference type="CDD" id="cd02966">
    <property type="entry name" value="TlpA_like_family"/>
    <property type="match status" value="1"/>
</dbReference>
<keyword evidence="5" id="KW-1185">Reference proteome</keyword>
<feature type="chain" id="PRO_5004629256" evidence="2">
    <location>
        <begin position="26"/>
        <end position="296"/>
    </location>
</feature>
<accession>U2K4F6</accession>
<feature type="region of interest" description="Disordered" evidence="1">
    <location>
        <begin position="129"/>
        <end position="150"/>
    </location>
</feature>
<dbReference type="EMBL" id="AWVF01000452">
    <property type="protein sequence ID" value="ERJ87137.1"/>
    <property type="molecule type" value="Genomic_DNA"/>
</dbReference>
<proteinExistence type="predicted"/>
<name>U2K4F6_9FIRM</name>
<dbReference type="PANTHER" id="PTHR42852">
    <property type="entry name" value="THIOL:DISULFIDE INTERCHANGE PROTEIN DSBE"/>
    <property type="match status" value="1"/>
</dbReference>
<sequence>MKMKKNLMMMLAACLALSVPLSGCGSTVKDTSSSVSSEVSGEAETSGKSSQELLDEENAIMAKNNDLWEKVFASMSKNVTEDTLSSNYGDVLMAAVDGAKDQFTDAEYETLKSDAEQIRKIEEEIAALPTDSSEEQTSDASGTAFPQFEGKDLDGNKVDSSVFAENAVTVVNFWFNECKPCVEELSEMNALNDRIKEQGGEVLGVNVGALDGDEQNIATAKQILETKGAKYRNIYFDSDSDAGKFALGVTAFPTTYVIDRNGNIVGEALMGGIDNDENLSTLQNTIDEVLAKDAQK</sequence>
<feature type="domain" description="Thioredoxin" evidence="3">
    <location>
        <begin position="139"/>
        <end position="291"/>
    </location>
</feature>
<dbReference type="PANTHER" id="PTHR42852:SF18">
    <property type="entry name" value="CHROMOSOME UNDETERMINED SCAFFOLD_47, WHOLE GENOME SHOTGUN SEQUENCE"/>
    <property type="match status" value="1"/>
</dbReference>
<organism evidence="4 5">
    <name type="scientific">Ruminococcus callidus ATCC 27760</name>
    <dbReference type="NCBI Taxonomy" id="411473"/>
    <lineage>
        <taxon>Bacteria</taxon>
        <taxon>Bacillati</taxon>
        <taxon>Bacillota</taxon>
        <taxon>Clostridia</taxon>
        <taxon>Eubacteriales</taxon>
        <taxon>Oscillospiraceae</taxon>
        <taxon>Ruminococcus</taxon>
    </lineage>
</organism>
<dbReference type="InterPro" id="IPR013766">
    <property type="entry name" value="Thioredoxin_domain"/>
</dbReference>
<reference evidence="4 5" key="1">
    <citation type="submission" date="2013-07" db="EMBL/GenBank/DDBJ databases">
        <authorList>
            <person name="Weinstock G."/>
            <person name="Sodergren E."/>
            <person name="Wylie T."/>
            <person name="Fulton L."/>
            <person name="Fulton R."/>
            <person name="Fronick C."/>
            <person name="O'Laughlin M."/>
            <person name="Godfrey J."/>
            <person name="Miner T."/>
            <person name="Herter B."/>
            <person name="Appelbaum E."/>
            <person name="Cordes M."/>
            <person name="Lek S."/>
            <person name="Wollam A."/>
            <person name="Pepin K.H."/>
            <person name="Palsikar V.B."/>
            <person name="Mitreva M."/>
            <person name="Wilson R.K."/>
        </authorList>
    </citation>
    <scope>NUCLEOTIDE SEQUENCE [LARGE SCALE GENOMIC DNA]</scope>
    <source>
        <strain evidence="4 5">ATCC 27760</strain>
    </source>
</reference>
<dbReference type="OrthoDB" id="9809733at2"/>
<dbReference type="Gene3D" id="3.40.30.10">
    <property type="entry name" value="Glutaredoxin"/>
    <property type="match status" value="1"/>
</dbReference>
<evidence type="ECO:0000313" key="4">
    <source>
        <dbReference type="EMBL" id="ERJ87137.1"/>
    </source>
</evidence>
<dbReference type="Pfam" id="PF00578">
    <property type="entry name" value="AhpC-TSA"/>
    <property type="match status" value="1"/>
</dbReference>
<dbReference type="GeneID" id="93693743"/>
<dbReference type="GO" id="GO:0016491">
    <property type="term" value="F:oxidoreductase activity"/>
    <property type="evidence" value="ECO:0007669"/>
    <property type="project" value="InterPro"/>
</dbReference>
<dbReference type="RefSeq" id="WP_021681719.1">
    <property type="nucleotide sequence ID" value="NZ_KI260362.1"/>
</dbReference>
<evidence type="ECO:0000259" key="3">
    <source>
        <dbReference type="PROSITE" id="PS51352"/>
    </source>
</evidence>
<dbReference type="HOGENOM" id="CLU_042529_7_0_9"/>
<dbReference type="InterPro" id="IPR036249">
    <property type="entry name" value="Thioredoxin-like_sf"/>
</dbReference>
<dbReference type="eggNOG" id="COG0526">
    <property type="taxonomic scope" value="Bacteria"/>
</dbReference>
<dbReference type="GO" id="GO:0016209">
    <property type="term" value="F:antioxidant activity"/>
    <property type="evidence" value="ECO:0007669"/>
    <property type="project" value="InterPro"/>
</dbReference>
<dbReference type="PROSITE" id="PS51352">
    <property type="entry name" value="THIOREDOXIN_2"/>
    <property type="match status" value="1"/>
</dbReference>
<gene>
    <name evidence="4" type="ORF">RUMCAL_03409</name>
</gene>
<dbReference type="InterPro" id="IPR050553">
    <property type="entry name" value="Thioredoxin_ResA/DsbE_sf"/>
</dbReference>